<reference evidence="1 2" key="1">
    <citation type="journal article" date="2019" name="Int. J. Syst. Evol. Microbiol.">
        <title>The Global Catalogue of Microorganisms (GCM) 10K type strain sequencing project: providing services to taxonomists for standard genome sequencing and annotation.</title>
        <authorList>
            <consortium name="The Broad Institute Genomics Platform"/>
            <consortium name="The Broad Institute Genome Sequencing Center for Infectious Disease"/>
            <person name="Wu L."/>
            <person name="Ma J."/>
        </authorList>
    </citation>
    <scope>NUCLEOTIDE SEQUENCE [LARGE SCALE GENOMIC DNA]</scope>
    <source>
        <strain evidence="1 2">RDMS1</strain>
    </source>
</reference>
<evidence type="ECO:0000313" key="2">
    <source>
        <dbReference type="Proteomes" id="UP001596417"/>
    </source>
</evidence>
<keyword evidence="2" id="KW-1185">Reference proteome</keyword>
<accession>A0ABD5YMU9</accession>
<sequence>MAATNHPKKMLQDRINKIEILGWRFEKYNVYTDTWTEITQLDPELTKAELHDRHKCIRNVSALIRRDSVTETMEAAHLADTPSSEQK</sequence>
<organism evidence="1 2">
    <name type="scientific">Halocatena marina</name>
    <dbReference type="NCBI Taxonomy" id="2934937"/>
    <lineage>
        <taxon>Archaea</taxon>
        <taxon>Methanobacteriati</taxon>
        <taxon>Methanobacteriota</taxon>
        <taxon>Stenosarchaea group</taxon>
        <taxon>Halobacteria</taxon>
        <taxon>Halobacteriales</taxon>
        <taxon>Natronomonadaceae</taxon>
        <taxon>Halocatena</taxon>
    </lineage>
</organism>
<comment type="caution">
    <text evidence="1">The sequence shown here is derived from an EMBL/GenBank/DDBJ whole genome shotgun (WGS) entry which is preliminary data.</text>
</comment>
<dbReference type="GeneID" id="76199320"/>
<dbReference type="RefSeq" id="WP_248905970.1">
    <property type="nucleotide sequence ID" value="NZ_CP109979.1"/>
</dbReference>
<name>A0ABD5YMU9_9EURY</name>
<proteinExistence type="predicted"/>
<evidence type="ECO:0000313" key="1">
    <source>
        <dbReference type="EMBL" id="MFC7189762.1"/>
    </source>
</evidence>
<dbReference type="Proteomes" id="UP001596417">
    <property type="component" value="Unassembled WGS sequence"/>
</dbReference>
<gene>
    <name evidence="1" type="ORF">ACFQL7_07745</name>
</gene>
<dbReference type="EMBL" id="JBHTAX010000001">
    <property type="protein sequence ID" value="MFC7189762.1"/>
    <property type="molecule type" value="Genomic_DNA"/>
</dbReference>
<protein>
    <submittedName>
        <fullName evidence="1">Uncharacterized protein</fullName>
    </submittedName>
</protein>
<dbReference type="AlphaFoldDB" id="A0ABD5YMU9"/>